<gene>
    <name evidence="1" type="ORF">PYW08_011713</name>
</gene>
<sequence>MLRLIHLVLVLVFALNQAGSDVPQKILVTVYYESQCPDSKEFIIEQLQPTINLLHKYLLLKLVPFGKASSINKGYNGFECQHGPTECTGNIVQSCALDLMQGRNDMEKVSYVACEMQTEAGTRGDLACVMRAGIQVGEIEQCVNSEKGIMLQLEDEYLTNLVRPQFVPTITIGGVFNQQVQDSALEDFTGTLCSILTNIPPCQEHYNSEAMRYVLF</sequence>
<name>A0ACC2QK78_9NEOP</name>
<proteinExistence type="predicted"/>
<protein>
    <submittedName>
        <fullName evidence="1">Uncharacterized protein</fullName>
    </submittedName>
</protein>
<reference evidence="1" key="1">
    <citation type="submission" date="2023-03" db="EMBL/GenBank/DDBJ databases">
        <title>Chromosome-level genomes of two armyworms, Mythimna separata and Mythimna loreyi, provide insights into the biosynthesis and reception of sex pheromones.</title>
        <authorList>
            <person name="Zhao H."/>
        </authorList>
    </citation>
    <scope>NUCLEOTIDE SEQUENCE</scope>
    <source>
        <strain evidence="1">BeijingLab</strain>
    </source>
</reference>
<evidence type="ECO:0000313" key="2">
    <source>
        <dbReference type="Proteomes" id="UP001231649"/>
    </source>
</evidence>
<organism evidence="1 2">
    <name type="scientific">Mythimna loreyi</name>
    <dbReference type="NCBI Taxonomy" id="667449"/>
    <lineage>
        <taxon>Eukaryota</taxon>
        <taxon>Metazoa</taxon>
        <taxon>Ecdysozoa</taxon>
        <taxon>Arthropoda</taxon>
        <taxon>Hexapoda</taxon>
        <taxon>Insecta</taxon>
        <taxon>Pterygota</taxon>
        <taxon>Neoptera</taxon>
        <taxon>Endopterygota</taxon>
        <taxon>Lepidoptera</taxon>
        <taxon>Glossata</taxon>
        <taxon>Ditrysia</taxon>
        <taxon>Noctuoidea</taxon>
        <taxon>Noctuidae</taxon>
        <taxon>Noctuinae</taxon>
        <taxon>Hadenini</taxon>
        <taxon>Mythimna</taxon>
    </lineage>
</organism>
<dbReference type="Proteomes" id="UP001231649">
    <property type="component" value="Chromosome 3"/>
</dbReference>
<keyword evidence="2" id="KW-1185">Reference proteome</keyword>
<comment type="caution">
    <text evidence="1">The sequence shown here is derived from an EMBL/GenBank/DDBJ whole genome shotgun (WGS) entry which is preliminary data.</text>
</comment>
<dbReference type="EMBL" id="CM056779">
    <property type="protein sequence ID" value="KAJ8719538.1"/>
    <property type="molecule type" value="Genomic_DNA"/>
</dbReference>
<evidence type="ECO:0000313" key="1">
    <source>
        <dbReference type="EMBL" id="KAJ8719538.1"/>
    </source>
</evidence>
<accession>A0ACC2QK78</accession>